<dbReference type="InterPro" id="IPR011761">
    <property type="entry name" value="ATP-grasp"/>
</dbReference>
<evidence type="ECO:0000313" key="6">
    <source>
        <dbReference type="EMBL" id="QTD51685.1"/>
    </source>
</evidence>
<gene>
    <name evidence="6" type="ORF">J3U87_04375</name>
</gene>
<dbReference type="Pfam" id="PF02655">
    <property type="entry name" value="ATP-grasp_3"/>
    <property type="match status" value="1"/>
</dbReference>
<dbReference type="Proteomes" id="UP000663929">
    <property type="component" value="Chromosome"/>
</dbReference>
<evidence type="ECO:0000256" key="3">
    <source>
        <dbReference type="ARBA" id="ARBA00022840"/>
    </source>
</evidence>
<keyword evidence="3 4" id="KW-0067">ATP-binding</keyword>
<dbReference type="AlphaFoldDB" id="A0A8A4TYT6"/>
<dbReference type="KEGG" id="scor:J3U87_04375"/>
<accession>A0A8A4TYT6</accession>
<dbReference type="RefSeq" id="WP_237381811.1">
    <property type="nucleotide sequence ID" value="NZ_CP071793.1"/>
</dbReference>
<evidence type="ECO:0000259" key="5">
    <source>
        <dbReference type="PROSITE" id="PS50975"/>
    </source>
</evidence>
<dbReference type="Gene3D" id="3.40.50.20">
    <property type="match status" value="1"/>
</dbReference>
<reference evidence="6" key="1">
    <citation type="submission" date="2021-03" db="EMBL/GenBank/DDBJ databases">
        <title>Acanthopleuribacteraceae sp. M133.</title>
        <authorList>
            <person name="Wang G."/>
        </authorList>
    </citation>
    <scope>NUCLEOTIDE SEQUENCE</scope>
    <source>
        <strain evidence="6">M133</strain>
    </source>
</reference>
<evidence type="ECO:0000256" key="1">
    <source>
        <dbReference type="ARBA" id="ARBA00022598"/>
    </source>
</evidence>
<dbReference type="GO" id="GO:0016874">
    <property type="term" value="F:ligase activity"/>
    <property type="evidence" value="ECO:0007669"/>
    <property type="project" value="UniProtKB-KW"/>
</dbReference>
<dbReference type="PROSITE" id="PS50975">
    <property type="entry name" value="ATP_GRASP"/>
    <property type="match status" value="1"/>
</dbReference>
<evidence type="ECO:0000313" key="7">
    <source>
        <dbReference type="Proteomes" id="UP000663929"/>
    </source>
</evidence>
<proteinExistence type="predicted"/>
<dbReference type="InterPro" id="IPR052032">
    <property type="entry name" value="ATP-dep_AA_Ligase"/>
</dbReference>
<keyword evidence="2 4" id="KW-0547">Nucleotide-binding</keyword>
<keyword evidence="1" id="KW-0436">Ligase</keyword>
<dbReference type="GO" id="GO:0046872">
    <property type="term" value="F:metal ion binding"/>
    <property type="evidence" value="ECO:0007669"/>
    <property type="project" value="InterPro"/>
</dbReference>
<dbReference type="PANTHER" id="PTHR43585">
    <property type="entry name" value="FUMIPYRROLE BIOSYNTHESIS PROTEIN C"/>
    <property type="match status" value="1"/>
</dbReference>
<dbReference type="Gene3D" id="3.30.470.20">
    <property type="entry name" value="ATP-grasp fold, B domain"/>
    <property type="match status" value="1"/>
</dbReference>
<dbReference type="PANTHER" id="PTHR43585:SF2">
    <property type="entry name" value="ATP-GRASP ENZYME FSQD"/>
    <property type="match status" value="1"/>
</dbReference>
<evidence type="ECO:0000256" key="2">
    <source>
        <dbReference type="ARBA" id="ARBA00022741"/>
    </source>
</evidence>
<name>A0A8A4TYT6_SULCO</name>
<dbReference type="Gene3D" id="3.30.1490.20">
    <property type="entry name" value="ATP-grasp fold, A domain"/>
    <property type="match status" value="1"/>
</dbReference>
<feature type="domain" description="ATP-grasp" evidence="5">
    <location>
        <begin position="116"/>
        <end position="310"/>
    </location>
</feature>
<dbReference type="InterPro" id="IPR003806">
    <property type="entry name" value="ATP-grasp_PylC-type"/>
</dbReference>
<organism evidence="6 7">
    <name type="scientific">Sulfidibacter corallicola</name>
    <dbReference type="NCBI Taxonomy" id="2818388"/>
    <lineage>
        <taxon>Bacteria</taxon>
        <taxon>Pseudomonadati</taxon>
        <taxon>Acidobacteriota</taxon>
        <taxon>Holophagae</taxon>
        <taxon>Acanthopleuribacterales</taxon>
        <taxon>Acanthopleuribacteraceae</taxon>
        <taxon>Sulfidibacter</taxon>
    </lineage>
</organism>
<dbReference type="GO" id="GO:0005524">
    <property type="term" value="F:ATP binding"/>
    <property type="evidence" value="ECO:0007669"/>
    <property type="project" value="UniProtKB-UniRule"/>
</dbReference>
<protein>
    <submittedName>
        <fullName evidence="6">ATP-grasp domain-containing protein</fullName>
    </submittedName>
</protein>
<evidence type="ECO:0000256" key="4">
    <source>
        <dbReference type="PROSITE-ProRule" id="PRU00409"/>
    </source>
</evidence>
<keyword evidence="7" id="KW-1185">Reference proteome</keyword>
<dbReference type="SUPFAM" id="SSF56059">
    <property type="entry name" value="Glutathione synthetase ATP-binding domain-like"/>
    <property type="match status" value="1"/>
</dbReference>
<dbReference type="InterPro" id="IPR013815">
    <property type="entry name" value="ATP_grasp_subdomain_1"/>
</dbReference>
<dbReference type="EMBL" id="CP071793">
    <property type="protein sequence ID" value="QTD51685.1"/>
    <property type="molecule type" value="Genomic_DNA"/>
</dbReference>
<sequence length="405" mass="45748">MNVLVIQPGFPAEIPYFVRALARQGARVLGVGDHPESHLPEVAQEGLDHYLHLPSIWDETAAYEALRAWRLPVKLDRIVCLWEPGMSLAASLRERFALPGLDRAQTQLFRDKEAMKRTLDRAGVRTPRHEATTTARQVAEAAQRIGFPIIVKPIAGAGSAHTYRVDDAEELSRLLPRLRNVAEVSVEEFIEGREYTFDTICAGGEVLYYNIAWYRPNPLIARTQEWISPQTVTLRDLDTPELQRGYELGMQVLRAFDFQTGFTHMEWFLKPDGEAVFGEIAARPPGGRSVELMNYGCDIDVFDGWAEALIHGRISQPIKRRYNAAVIFKRARGQGRISRIEGLERVERRYGETIVCNNLSPIGAPRRDWKATLISDGYLIVRHPDLQTTCAIADDIGETLQLYAE</sequence>